<name>A0A6J5ME88_9CAUD</name>
<gene>
    <name evidence="1" type="ORF">UFOVP453_39</name>
</gene>
<proteinExistence type="predicted"/>
<dbReference type="EMBL" id="LR796426">
    <property type="protein sequence ID" value="CAB4144461.1"/>
    <property type="molecule type" value="Genomic_DNA"/>
</dbReference>
<protein>
    <submittedName>
        <fullName evidence="1">Uncharacterized protein</fullName>
    </submittedName>
</protein>
<reference evidence="1" key="1">
    <citation type="submission" date="2020-04" db="EMBL/GenBank/DDBJ databases">
        <authorList>
            <person name="Chiriac C."/>
            <person name="Salcher M."/>
            <person name="Ghai R."/>
            <person name="Kavagutti S V."/>
        </authorList>
    </citation>
    <scope>NUCLEOTIDE SEQUENCE</scope>
</reference>
<organism evidence="1">
    <name type="scientific">uncultured Caudovirales phage</name>
    <dbReference type="NCBI Taxonomy" id="2100421"/>
    <lineage>
        <taxon>Viruses</taxon>
        <taxon>Duplodnaviria</taxon>
        <taxon>Heunggongvirae</taxon>
        <taxon>Uroviricota</taxon>
        <taxon>Caudoviricetes</taxon>
        <taxon>Peduoviridae</taxon>
        <taxon>Maltschvirus</taxon>
        <taxon>Maltschvirus maltsch</taxon>
    </lineage>
</organism>
<evidence type="ECO:0000313" key="1">
    <source>
        <dbReference type="EMBL" id="CAB4144461.1"/>
    </source>
</evidence>
<accession>A0A6J5ME88</accession>
<sequence>MKKRYMTKRAAVALFREYFADAFKNDSIARRCAWNDFTDSLMKNGDISEKQYDSWTNPF</sequence>